<evidence type="ECO:0000313" key="13">
    <source>
        <dbReference type="Proteomes" id="UP000469523"/>
    </source>
</evidence>
<keyword evidence="6 11" id="KW-0547">Nucleotide-binding</keyword>
<evidence type="ECO:0000256" key="9">
    <source>
        <dbReference type="ARBA" id="ARBA00023141"/>
    </source>
</evidence>
<dbReference type="InterPro" id="IPR031322">
    <property type="entry name" value="Shikimate/glucono_kinase"/>
</dbReference>
<feature type="binding site" evidence="11">
    <location>
        <position position="79"/>
    </location>
    <ligand>
        <name>substrate</name>
    </ligand>
</feature>
<comment type="pathway">
    <text evidence="1 11">Metabolic intermediate biosynthesis; chorismate biosynthesis; chorismate from D-erythrose 4-phosphate and phosphoenolpyruvate: step 5/7.</text>
</comment>
<dbReference type="RefSeq" id="WP_154437913.1">
    <property type="nucleotide sequence ID" value="NZ_JAHLPJ010000001.1"/>
</dbReference>
<dbReference type="InterPro" id="IPR027417">
    <property type="entry name" value="P-loop_NTPase"/>
</dbReference>
<protein>
    <recommendedName>
        <fullName evidence="3 11">Shikimate kinase</fullName>
        <shortName evidence="11">SK</shortName>
        <ecNumber evidence="3 11">2.7.1.71</ecNumber>
    </recommendedName>
</protein>
<dbReference type="HAMAP" id="MF_00109">
    <property type="entry name" value="Shikimate_kinase"/>
    <property type="match status" value="1"/>
</dbReference>
<dbReference type="Proteomes" id="UP000469523">
    <property type="component" value="Unassembled WGS sequence"/>
</dbReference>
<dbReference type="SUPFAM" id="SSF52540">
    <property type="entry name" value="P-loop containing nucleoside triphosphate hydrolases"/>
    <property type="match status" value="1"/>
</dbReference>
<comment type="cofactor">
    <cofactor evidence="11">
        <name>Mg(2+)</name>
        <dbReference type="ChEBI" id="CHEBI:18420"/>
    </cofactor>
    <text evidence="11">Binds 1 Mg(2+) ion per subunit.</text>
</comment>
<dbReference type="GO" id="GO:0009073">
    <property type="term" value="P:aromatic amino acid family biosynthetic process"/>
    <property type="evidence" value="ECO:0007669"/>
    <property type="project" value="UniProtKB-KW"/>
</dbReference>
<keyword evidence="7 11" id="KW-0418">Kinase</keyword>
<feature type="binding site" evidence="11">
    <location>
        <position position="33"/>
    </location>
    <ligand>
        <name>substrate</name>
    </ligand>
</feature>
<comment type="function">
    <text evidence="11">Catalyzes the specific phosphorylation of the 3-hydroxyl group of shikimic acid using ATP as a cosubstrate.</text>
</comment>
<accession>A0A6N7XTS7</accession>
<comment type="caution">
    <text evidence="12">The sequence shown here is derived from an EMBL/GenBank/DDBJ whole genome shotgun (WGS) entry which is preliminary data.</text>
</comment>
<dbReference type="Gene3D" id="3.40.50.300">
    <property type="entry name" value="P-loop containing nucleotide triphosphate hydrolases"/>
    <property type="match status" value="1"/>
</dbReference>
<proteinExistence type="inferred from homology"/>
<gene>
    <name evidence="11" type="primary">aroK</name>
    <name evidence="12" type="ORF">FYJ83_00200</name>
</gene>
<dbReference type="PANTHER" id="PTHR21087">
    <property type="entry name" value="SHIKIMATE KINASE"/>
    <property type="match status" value="1"/>
</dbReference>
<keyword evidence="8 11" id="KW-0067">ATP-binding</keyword>
<dbReference type="UniPathway" id="UPA00053">
    <property type="reaction ID" value="UER00088"/>
</dbReference>
<dbReference type="PRINTS" id="PR01100">
    <property type="entry name" value="SHIKIMTKNASE"/>
</dbReference>
<dbReference type="GO" id="GO:0000287">
    <property type="term" value="F:magnesium ion binding"/>
    <property type="evidence" value="ECO:0007669"/>
    <property type="project" value="UniProtKB-UniRule"/>
</dbReference>
<dbReference type="PROSITE" id="PS01128">
    <property type="entry name" value="SHIKIMATE_KINASE"/>
    <property type="match status" value="1"/>
</dbReference>
<sequence length="172" mass="19697">MKNIILIGMSGTGKTTVGKNLSSKLGMEFLDTDIFIEQMEKNKIEDIFSLYGEAYFRRLESCAIDKLYEKENIIISTGGGMILSDKFIKLKEKGIAILLESSIDNIVNNIKNSTTVRPLLNNQENLYERINTLYNNRKKTYKFLADFTIFVDNKSIDLIVYEILEKCVKINS</sequence>
<evidence type="ECO:0000256" key="6">
    <source>
        <dbReference type="ARBA" id="ARBA00022741"/>
    </source>
</evidence>
<keyword evidence="11" id="KW-0460">Magnesium</keyword>
<name>A0A6N7XTS7_9FIRM</name>
<dbReference type="AlphaFoldDB" id="A0A6N7XTS7"/>
<comment type="catalytic activity">
    <reaction evidence="10 11">
        <text>shikimate + ATP = 3-phosphoshikimate + ADP + H(+)</text>
        <dbReference type="Rhea" id="RHEA:13121"/>
        <dbReference type="ChEBI" id="CHEBI:15378"/>
        <dbReference type="ChEBI" id="CHEBI:30616"/>
        <dbReference type="ChEBI" id="CHEBI:36208"/>
        <dbReference type="ChEBI" id="CHEBI:145989"/>
        <dbReference type="ChEBI" id="CHEBI:456216"/>
        <dbReference type="EC" id="2.7.1.71"/>
    </reaction>
</comment>
<dbReference type="Pfam" id="PF01202">
    <property type="entry name" value="SKI"/>
    <property type="match status" value="1"/>
</dbReference>
<evidence type="ECO:0000256" key="4">
    <source>
        <dbReference type="ARBA" id="ARBA00022605"/>
    </source>
</evidence>
<evidence type="ECO:0000256" key="11">
    <source>
        <dbReference type="HAMAP-Rule" id="MF_00109"/>
    </source>
</evidence>
<feature type="binding site" evidence="11">
    <location>
        <position position="117"/>
    </location>
    <ligand>
        <name>ATP</name>
        <dbReference type="ChEBI" id="CHEBI:30616"/>
    </ligand>
</feature>
<reference evidence="12 13" key="1">
    <citation type="submission" date="2019-09" db="EMBL/GenBank/DDBJ databases">
        <title>In-depth cultivation of the pig gut microbiome towards novel bacterial diversity and tailored functional studies.</title>
        <authorList>
            <person name="Wylensek D."/>
            <person name="Hitch T.C.A."/>
            <person name="Clavel T."/>
        </authorList>
    </citation>
    <scope>NUCLEOTIDE SEQUENCE [LARGE SCALE GENOMIC DNA]</scope>
    <source>
        <strain evidence="12 13">WCA3-693-APC-4?</strain>
    </source>
</reference>
<evidence type="ECO:0000256" key="3">
    <source>
        <dbReference type="ARBA" id="ARBA00012154"/>
    </source>
</evidence>
<evidence type="ECO:0000256" key="8">
    <source>
        <dbReference type="ARBA" id="ARBA00022840"/>
    </source>
</evidence>
<organism evidence="12 13">
    <name type="scientific">Tissierella pigra</name>
    <dbReference type="NCBI Taxonomy" id="2607614"/>
    <lineage>
        <taxon>Bacteria</taxon>
        <taxon>Bacillati</taxon>
        <taxon>Bacillota</taxon>
        <taxon>Tissierellia</taxon>
        <taxon>Tissierellales</taxon>
        <taxon>Tissierellaceae</taxon>
        <taxon>Tissierella</taxon>
    </lineage>
</organism>
<keyword evidence="11" id="KW-0963">Cytoplasm</keyword>
<evidence type="ECO:0000256" key="1">
    <source>
        <dbReference type="ARBA" id="ARBA00004842"/>
    </source>
</evidence>
<evidence type="ECO:0000256" key="2">
    <source>
        <dbReference type="ARBA" id="ARBA00006997"/>
    </source>
</evidence>
<dbReference type="GO" id="GO:0005524">
    <property type="term" value="F:ATP binding"/>
    <property type="evidence" value="ECO:0007669"/>
    <property type="project" value="UniProtKB-UniRule"/>
</dbReference>
<evidence type="ECO:0000256" key="10">
    <source>
        <dbReference type="ARBA" id="ARBA00048567"/>
    </source>
</evidence>
<dbReference type="PANTHER" id="PTHR21087:SF16">
    <property type="entry name" value="SHIKIMATE KINASE 1, CHLOROPLASTIC"/>
    <property type="match status" value="1"/>
</dbReference>
<dbReference type="EMBL" id="VUNQ01000001">
    <property type="protein sequence ID" value="MST99884.1"/>
    <property type="molecule type" value="Genomic_DNA"/>
</dbReference>
<dbReference type="CDD" id="cd00464">
    <property type="entry name" value="SK"/>
    <property type="match status" value="1"/>
</dbReference>
<keyword evidence="11" id="KW-0479">Metal-binding</keyword>
<keyword evidence="9 11" id="KW-0057">Aromatic amino acid biosynthesis</keyword>
<feature type="binding site" evidence="11">
    <location>
        <begin position="11"/>
        <end position="16"/>
    </location>
    <ligand>
        <name>ATP</name>
        <dbReference type="ChEBI" id="CHEBI:30616"/>
    </ligand>
</feature>
<comment type="subunit">
    <text evidence="11">Monomer.</text>
</comment>
<dbReference type="EC" id="2.7.1.71" evidence="3 11"/>
<dbReference type="GO" id="GO:0008652">
    <property type="term" value="P:amino acid biosynthetic process"/>
    <property type="evidence" value="ECO:0007669"/>
    <property type="project" value="UniProtKB-KW"/>
</dbReference>
<comment type="subcellular location">
    <subcellularLocation>
        <location evidence="11">Cytoplasm</location>
    </subcellularLocation>
</comment>
<dbReference type="GO" id="GO:0009423">
    <property type="term" value="P:chorismate biosynthetic process"/>
    <property type="evidence" value="ECO:0007669"/>
    <property type="project" value="UniProtKB-UniRule"/>
</dbReference>
<keyword evidence="5 11" id="KW-0808">Transferase</keyword>
<dbReference type="GO" id="GO:0004765">
    <property type="term" value="F:shikimate kinase activity"/>
    <property type="evidence" value="ECO:0007669"/>
    <property type="project" value="UniProtKB-UniRule"/>
</dbReference>
<feature type="binding site" evidence="11">
    <location>
        <position position="15"/>
    </location>
    <ligand>
        <name>Mg(2+)</name>
        <dbReference type="ChEBI" id="CHEBI:18420"/>
    </ligand>
</feature>
<dbReference type="GO" id="GO:0005829">
    <property type="term" value="C:cytosol"/>
    <property type="evidence" value="ECO:0007669"/>
    <property type="project" value="TreeGrafter"/>
</dbReference>
<dbReference type="InterPro" id="IPR023000">
    <property type="entry name" value="Shikimate_kinase_CS"/>
</dbReference>
<keyword evidence="4 11" id="KW-0028">Amino-acid biosynthesis</keyword>
<feature type="binding site" evidence="11">
    <location>
        <position position="137"/>
    </location>
    <ligand>
        <name>substrate</name>
    </ligand>
</feature>
<comment type="caution">
    <text evidence="11">Lacks conserved residue(s) required for the propagation of feature annotation.</text>
</comment>
<feature type="binding site" evidence="11">
    <location>
        <position position="57"/>
    </location>
    <ligand>
        <name>substrate</name>
    </ligand>
</feature>
<dbReference type="InterPro" id="IPR000623">
    <property type="entry name" value="Shikimate_kinase/TSH1"/>
</dbReference>
<comment type="similarity">
    <text evidence="2 11">Belongs to the shikimate kinase family.</text>
</comment>
<evidence type="ECO:0000256" key="7">
    <source>
        <dbReference type="ARBA" id="ARBA00022777"/>
    </source>
</evidence>
<evidence type="ECO:0000313" key="12">
    <source>
        <dbReference type="EMBL" id="MST99884.1"/>
    </source>
</evidence>
<keyword evidence="13" id="KW-1185">Reference proteome</keyword>
<evidence type="ECO:0000256" key="5">
    <source>
        <dbReference type="ARBA" id="ARBA00022679"/>
    </source>
</evidence>